<protein>
    <submittedName>
        <fullName evidence="1">Uncharacterized protein</fullName>
    </submittedName>
</protein>
<evidence type="ECO:0000313" key="1">
    <source>
        <dbReference type="EMBL" id="ATW58122.1"/>
    </source>
</evidence>
<keyword evidence="2" id="KW-1185">Reference proteome</keyword>
<reference evidence="2" key="1">
    <citation type="submission" date="2017-09" db="EMBL/GenBank/DDBJ databases">
        <authorList>
            <person name="Djurhuus A.M."/>
            <person name="Carstens A.B."/>
            <person name="Hansen L.H."/>
        </authorList>
    </citation>
    <scope>NUCLEOTIDE SEQUENCE [LARGE SCALE GENOMIC DNA]</scope>
</reference>
<dbReference type="EMBL" id="MG018928">
    <property type="protein sequence ID" value="ATW58122.1"/>
    <property type="molecule type" value="Genomic_DNA"/>
</dbReference>
<name>A0A2H4P7G1_9CAUD</name>
<accession>A0A2H4P7G1</accession>
<proteinExistence type="predicted"/>
<evidence type="ECO:0000313" key="2">
    <source>
        <dbReference type="Proteomes" id="UP000240688"/>
    </source>
</evidence>
<sequence length="115" mass="12777">MTYSRENEIAGLEQQLAKAKHAKEANDELQKLMKNPLFRKVVLEGFCTKECARYVRESVDPALTPEQRADALGFAQAAGYLLNWFAVSEQLSGIAANDIGNIEMALEVARSETDE</sequence>
<organism evidence="1 2">
    <name type="scientific">Pseudomonas phage inbricus</name>
    <dbReference type="NCBI Taxonomy" id="2048976"/>
    <lineage>
        <taxon>Viruses</taxon>
        <taxon>Duplodnaviria</taxon>
        <taxon>Heunggongvirae</taxon>
        <taxon>Uroviricota</taxon>
        <taxon>Caudoviricetes</taxon>
        <taxon>Schitoviridae</taxon>
        <taxon>Rothmandenesvirinae</taxon>
        <taxon>Inbricusvirus</taxon>
        <taxon>Inbricusvirus inbricus</taxon>
    </lineage>
</organism>
<gene>
    <name evidence="1" type="ORF">CNR35_00026</name>
</gene>
<dbReference type="Proteomes" id="UP000240688">
    <property type="component" value="Segment"/>
</dbReference>